<sequence length="305" mass="34416">MRKHSLFLFFCTLVITSSQSQASSKTVQSLVGKIVNAQAQFVEEKKALDLLRQHRYVFVGEKHDNPEHHQLERRFIQERFSNVDQSVQGKVVFEMLDTSHEFAISKLQTVDSLDQMKKILNWPEKGSWDWAVYAPTFQEALKRSALAAGNIDRAFIGAVYKHGEKNFVDVDRFSSAVNPPDFLKNYLLDQIFTSHCGMQSRETLTPMLHIQLAKDASMATAMLRTSAAMLIAGGEHVRGDTGAPWHLLKRNPQADIFIIQLLEVQENNLDLHSYIKKAGKADLYWFTGAIASKDYCAGVKGKAAQ</sequence>
<dbReference type="EMBL" id="JACOFU010000001">
    <property type="protein sequence ID" value="MBC3830321.1"/>
    <property type="molecule type" value="Genomic_DNA"/>
</dbReference>
<keyword evidence="1" id="KW-0732">Signal</keyword>
<dbReference type="SUPFAM" id="SSF159501">
    <property type="entry name" value="EreA/ChaN-like"/>
    <property type="match status" value="1"/>
</dbReference>
<dbReference type="RefSeq" id="WP_186889341.1">
    <property type="nucleotide sequence ID" value="NZ_JACOFU010000001.1"/>
</dbReference>
<reference evidence="3 4" key="1">
    <citation type="submission" date="2020-08" db="EMBL/GenBank/DDBJ databases">
        <title>Novel species isolated from subtropical streams in China.</title>
        <authorList>
            <person name="Lu H."/>
        </authorList>
    </citation>
    <scope>NUCLEOTIDE SEQUENCE [LARGE SCALE GENOMIC DNA]</scope>
    <source>
        <strain evidence="3 4">KCTC 52442</strain>
    </source>
</reference>
<keyword evidence="4" id="KW-1185">Reference proteome</keyword>
<dbReference type="InterPro" id="IPR007314">
    <property type="entry name" value="Cofac_haem-bd_dom"/>
</dbReference>
<protein>
    <submittedName>
        <fullName evidence="3">ChaN family lipoprotein</fullName>
    </submittedName>
</protein>
<dbReference type="InterPro" id="IPR016773">
    <property type="entry name" value="Fe3_uptake_reg_CjrA_prd"/>
</dbReference>
<organism evidence="3 4">
    <name type="scientific">Undibacterium amnicola</name>
    <dbReference type="NCBI Taxonomy" id="1834038"/>
    <lineage>
        <taxon>Bacteria</taxon>
        <taxon>Pseudomonadati</taxon>
        <taxon>Pseudomonadota</taxon>
        <taxon>Betaproteobacteria</taxon>
        <taxon>Burkholderiales</taxon>
        <taxon>Oxalobacteraceae</taxon>
        <taxon>Undibacterium</taxon>
    </lineage>
</organism>
<feature type="chain" id="PRO_5045124824" evidence="1">
    <location>
        <begin position="23"/>
        <end position="305"/>
    </location>
</feature>
<feature type="signal peptide" evidence="1">
    <location>
        <begin position="1"/>
        <end position="22"/>
    </location>
</feature>
<dbReference type="Proteomes" id="UP000643610">
    <property type="component" value="Unassembled WGS sequence"/>
</dbReference>
<comment type="caution">
    <text evidence="3">The sequence shown here is derived from an EMBL/GenBank/DDBJ whole genome shotgun (WGS) entry which is preliminary data.</text>
</comment>
<name>A0ABR6XLD2_9BURK</name>
<accession>A0ABR6XLD2</accession>
<dbReference type="Gene3D" id="3.40.50.11550">
    <property type="match status" value="1"/>
</dbReference>
<dbReference type="Pfam" id="PF04187">
    <property type="entry name" value="Cofac_haem_bdg"/>
    <property type="match status" value="1"/>
</dbReference>
<proteinExistence type="predicted"/>
<gene>
    <name evidence="3" type="ORF">H8K33_02265</name>
</gene>
<feature type="domain" description="Haem-binding uptake Tiki superfamily ChaN" evidence="2">
    <location>
        <begin position="50"/>
        <end position="247"/>
    </location>
</feature>
<keyword evidence="3" id="KW-0449">Lipoprotein</keyword>
<evidence type="ECO:0000256" key="1">
    <source>
        <dbReference type="SAM" id="SignalP"/>
    </source>
</evidence>
<evidence type="ECO:0000259" key="2">
    <source>
        <dbReference type="Pfam" id="PF04187"/>
    </source>
</evidence>
<dbReference type="Gene3D" id="1.10.8.760">
    <property type="entry name" value="Haem-binding uptake, Tiki superfamily, ChaN, domain 2"/>
    <property type="match status" value="1"/>
</dbReference>
<evidence type="ECO:0000313" key="4">
    <source>
        <dbReference type="Proteomes" id="UP000643610"/>
    </source>
</evidence>
<dbReference type="CDD" id="cd14727">
    <property type="entry name" value="ChanN-like"/>
    <property type="match status" value="1"/>
</dbReference>
<dbReference type="PIRSF" id="PIRSF020419">
    <property type="entry name" value="Fe_uptake_reg_CjrA_prd"/>
    <property type="match status" value="1"/>
</dbReference>
<evidence type="ECO:0000313" key="3">
    <source>
        <dbReference type="EMBL" id="MBC3830321.1"/>
    </source>
</evidence>